<protein>
    <recommendedName>
        <fullName evidence="5">TRAP-type C4-dicarboxylate transport system, substrate-binding protein</fullName>
    </recommendedName>
</protein>
<feature type="chain" id="PRO_5045320002" description="TRAP-type C4-dicarboxylate transport system, substrate-binding protein" evidence="2">
    <location>
        <begin position="22"/>
        <end position="400"/>
    </location>
</feature>
<accession>A0ABP8EFH0</accession>
<dbReference type="Pfam" id="PF03480">
    <property type="entry name" value="DctP"/>
    <property type="match status" value="1"/>
</dbReference>
<evidence type="ECO:0000313" key="4">
    <source>
        <dbReference type="Proteomes" id="UP001501586"/>
    </source>
</evidence>
<proteinExistence type="predicted"/>
<comment type="caution">
    <text evidence="3">The sequence shown here is derived from an EMBL/GenBank/DDBJ whole genome shotgun (WGS) entry which is preliminary data.</text>
</comment>
<organism evidence="3 4">
    <name type="scientific">Brevibacterium daeguense</name>
    <dbReference type="NCBI Taxonomy" id="909936"/>
    <lineage>
        <taxon>Bacteria</taxon>
        <taxon>Bacillati</taxon>
        <taxon>Actinomycetota</taxon>
        <taxon>Actinomycetes</taxon>
        <taxon>Micrococcales</taxon>
        <taxon>Brevibacteriaceae</taxon>
        <taxon>Brevibacterium</taxon>
    </lineage>
</organism>
<keyword evidence="1 2" id="KW-0732">Signal</keyword>
<dbReference type="NCBIfam" id="NF037995">
    <property type="entry name" value="TRAP_S1"/>
    <property type="match status" value="1"/>
</dbReference>
<dbReference type="InterPro" id="IPR038404">
    <property type="entry name" value="TRAP_DctP_sf"/>
</dbReference>
<evidence type="ECO:0000256" key="2">
    <source>
        <dbReference type="SAM" id="SignalP"/>
    </source>
</evidence>
<dbReference type="Proteomes" id="UP001501586">
    <property type="component" value="Unassembled WGS sequence"/>
</dbReference>
<dbReference type="PROSITE" id="PS51257">
    <property type="entry name" value="PROKAR_LIPOPROTEIN"/>
    <property type="match status" value="1"/>
</dbReference>
<dbReference type="Gene3D" id="3.40.190.170">
    <property type="entry name" value="Bacterial extracellular solute-binding protein, family 7"/>
    <property type="match status" value="1"/>
</dbReference>
<dbReference type="PANTHER" id="PTHR33376">
    <property type="match status" value="1"/>
</dbReference>
<feature type="signal peptide" evidence="2">
    <location>
        <begin position="1"/>
        <end position="21"/>
    </location>
</feature>
<sequence>MKKSALILAGSIAALSLSACAGGVSTGETADTVKLSFSNMTSQDSPVSQAAIAMFEAVDEEYEGNLEVEYFWSSALVPGDQVLDALGSGMVDIAMAPTAYYPSELPVATWGEQLSILTPAAPGFHAPVSSSALSELFRQQVILDEYAEHGAEPLVVASTGAYSLQCKEPIEGIEDAKGTLVRAASPAHIREAEAVGLTPVSMSNDESYEGLQRGAIDCTVGVLTGARDLGHFEQVEYITPTSFSAAAQVIVMNQGLTEELPPELVELFRTTGSRAFLEHYAKVGVEEEAEILTTGEAGKDANVSIEASDEINDALDELHRTMLAEHADKAPESVQDAETIVAAYRELHERHASAFENNTPASREIPPTDQEYRDAYVQIAEDIEGIEAYFDEVGDSMFSQ</sequence>
<dbReference type="EMBL" id="BAABAZ010000003">
    <property type="protein sequence ID" value="GAA4282729.1"/>
    <property type="molecule type" value="Genomic_DNA"/>
</dbReference>
<evidence type="ECO:0000313" key="3">
    <source>
        <dbReference type="EMBL" id="GAA4282729.1"/>
    </source>
</evidence>
<keyword evidence="4" id="KW-1185">Reference proteome</keyword>
<dbReference type="RefSeq" id="WP_236865264.1">
    <property type="nucleotide sequence ID" value="NZ_BAABAZ010000003.1"/>
</dbReference>
<dbReference type="PANTHER" id="PTHR33376:SF5">
    <property type="entry name" value="EXTRACYTOPLASMIC SOLUTE RECEPTOR PROTEIN"/>
    <property type="match status" value="1"/>
</dbReference>
<evidence type="ECO:0008006" key="5">
    <source>
        <dbReference type="Google" id="ProtNLM"/>
    </source>
</evidence>
<dbReference type="InterPro" id="IPR018389">
    <property type="entry name" value="DctP_fam"/>
</dbReference>
<name>A0ABP8EFH0_9MICO</name>
<evidence type="ECO:0000256" key="1">
    <source>
        <dbReference type="ARBA" id="ARBA00022729"/>
    </source>
</evidence>
<reference evidence="4" key="1">
    <citation type="journal article" date="2019" name="Int. J. Syst. Evol. Microbiol.">
        <title>The Global Catalogue of Microorganisms (GCM) 10K type strain sequencing project: providing services to taxonomists for standard genome sequencing and annotation.</title>
        <authorList>
            <consortium name="The Broad Institute Genomics Platform"/>
            <consortium name="The Broad Institute Genome Sequencing Center for Infectious Disease"/>
            <person name="Wu L."/>
            <person name="Ma J."/>
        </authorList>
    </citation>
    <scope>NUCLEOTIDE SEQUENCE [LARGE SCALE GENOMIC DNA]</scope>
    <source>
        <strain evidence="4">JCM 17458</strain>
    </source>
</reference>
<gene>
    <name evidence="3" type="ORF">GCM10022261_02600</name>
</gene>